<accession>A0A158CEM8</accession>
<evidence type="ECO:0000256" key="1">
    <source>
        <dbReference type="SAM" id="MobiDB-lite"/>
    </source>
</evidence>
<feature type="compositionally biased region" description="Basic and acidic residues" evidence="1">
    <location>
        <begin position="243"/>
        <end position="254"/>
    </location>
</feature>
<organism evidence="2 3">
    <name type="scientific">Caballeronia calidae</name>
    <dbReference type="NCBI Taxonomy" id="1777139"/>
    <lineage>
        <taxon>Bacteria</taxon>
        <taxon>Pseudomonadati</taxon>
        <taxon>Pseudomonadota</taxon>
        <taxon>Betaproteobacteria</taxon>
        <taxon>Burkholderiales</taxon>
        <taxon>Burkholderiaceae</taxon>
        <taxon>Caballeronia</taxon>
    </lineage>
</organism>
<protein>
    <submittedName>
        <fullName evidence="2">Uncharacterized protein</fullName>
    </submittedName>
</protein>
<dbReference type="OrthoDB" id="9135898at2"/>
<dbReference type="Proteomes" id="UP000071859">
    <property type="component" value="Unassembled WGS sequence"/>
</dbReference>
<dbReference type="EMBL" id="FCOX02000019">
    <property type="protein sequence ID" value="SAK80784.1"/>
    <property type="molecule type" value="Genomic_DNA"/>
</dbReference>
<dbReference type="RefSeq" id="WP_062606978.1">
    <property type="nucleotide sequence ID" value="NZ_FCOX02000019.1"/>
</dbReference>
<proteinExistence type="predicted"/>
<evidence type="ECO:0000313" key="3">
    <source>
        <dbReference type="Proteomes" id="UP000071859"/>
    </source>
</evidence>
<comment type="caution">
    <text evidence="2">The sequence shown here is derived from an EMBL/GenBank/DDBJ whole genome shotgun (WGS) entry which is preliminary data.</text>
</comment>
<gene>
    <name evidence="2" type="ORF">AWB78_03851</name>
</gene>
<evidence type="ECO:0000313" key="2">
    <source>
        <dbReference type="EMBL" id="SAK80784.1"/>
    </source>
</evidence>
<feature type="region of interest" description="Disordered" evidence="1">
    <location>
        <begin position="183"/>
        <end position="303"/>
    </location>
</feature>
<sequence>MDQRSGSLSLYSVICPRCETLSSVEENSCPYCGADRHGAVLTSGAITAVQAVEASRGARRHLLELTDVNRVECFPNRAGYEARLPAPAVDRVSVLEAPRRSNSMLATVAMAGVVIGACVLVRGYFEHQPSAPRAGAVPVAVAGTVRQVAPKMDVADRVLEARSPDAPTSPVHTASPLIPVVASSKDSTHQPVASQRPIETKPPAARTVRPQKTASKAAAACPQKSDRACAGTTQRQASKAQQKRVEPKRAEPKQRQASKAPAHPEAAQAKSGTKDFQKVTAIPAPVKPAMTADDSWKPSKKNN</sequence>
<keyword evidence="3" id="KW-1185">Reference proteome</keyword>
<feature type="compositionally biased region" description="Polar residues" evidence="1">
    <location>
        <begin position="231"/>
        <end position="240"/>
    </location>
</feature>
<dbReference type="AlphaFoldDB" id="A0A158CEM8"/>
<name>A0A158CEM8_9BURK</name>
<reference evidence="2" key="1">
    <citation type="submission" date="2016-01" db="EMBL/GenBank/DDBJ databases">
        <authorList>
            <person name="Peeters C."/>
        </authorList>
    </citation>
    <scope>NUCLEOTIDE SEQUENCE</scope>
    <source>
        <strain evidence="2">LMG 29321</strain>
    </source>
</reference>